<organism evidence="9 10">
    <name type="scientific">Croceifilum oryzae</name>
    <dbReference type="NCBI Taxonomy" id="1553429"/>
    <lineage>
        <taxon>Bacteria</taxon>
        <taxon>Bacillati</taxon>
        <taxon>Bacillota</taxon>
        <taxon>Bacilli</taxon>
        <taxon>Bacillales</taxon>
        <taxon>Thermoactinomycetaceae</taxon>
        <taxon>Croceifilum</taxon>
    </lineage>
</organism>
<dbReference type="InterPro" id="IPR015967">
    <property type="entry name" value="Rcmb_RecR_Znf"/>
</dbReference>
<comment type="similarity">
    <text evidence="7">Belongs to the RecR family.</text>
</comment>
<dbReference type="Gene3D" id="3.30.60.80">
    <property type="match status" value="1"/>
</dbReference>
<evidence type="ECO:0000256" key="4">
    <source>
        <dbReference type="ARBA" id="ARBA00022833"/>
    </source>
</evidence>
<dbReference type="GO" id="GO:0008270">
    <property type="term" value="F:zinc ion binding"/>
    <property type="evidence" value="ECO:0007669"/>
    <property type="project" value="UniProtKB-KW"/>
</dbReference>
<dbReference type="SUPFAM" id="SSF111304">
    <property type="entry name" value="Recombination protein RecR"/>
    <property type="match status" value="1"/>
</dbReference>
<evidence type="ECO:0000256" key="1">
    <source>
        <dbReference type="ARBA" id="ARBA00022723"/>
    </source>
</evidence>
<evidence type="ECO:0000256" key="6">
    <source>
        <dbReference type="ARBA" id="ARBA00023204"/>
    </source>
</evidence>
<keyword evidence="1 7" id="KW-0479">Metal-binding</keyword>
<dbReference type="PROSITE" id="PS50880">
    <property type="entry name" value="TOPRIM"/>
    <property type="match status" value="1"/>
</dbReference>
<evidence type="ECO:0000256" key="5">
    <source>
        <dbReference type="ARBA" id="ARBA00023172"/>
    </source>
</evidence>
<evidence type="ECO:0000259" key="8">
    <source>
        <dbReference type="PROSITE" id="PS50880"/>
    </source>
</evidence>
<evidence type="ECO:0000256" key="2">
    <source>
        <dbReference type="ARBA" id="ARBA00022763"/>
    </source>
</evidence>
<dbReference type="PROSITE" id="PS01300">
    <property type="entry name" value="RECR"/>
    <property type="match status" value="1"/>
</dbReference>
<dbReference type="GO" id="GO:0006281">
    <property type="term" value="P:DNA repair"/>
    <property type="evidence" value="ECO:0007669"/>
    <property type="project" value="UniProtKB-UniRule"/>
</dbReference>
<accession>A0AAJ1TKW8</accession>
<keyword evidence="6 7" id="KW-0234">DNA repair</keyword>
<keyword evidence="5 7" id="KW-0233">DNA recombination</keyword>
<dbReference type="InterPro" id="IPR006171">
    <property type="entry name" value="TOPRIM_dom"/>
</dbReference>
<evidence type="ECO:0000256" key="7">
    <source>
        <dbReference type="HAMAP-Rule" id="MF_00017"/>
    </source>
</evidence>
<keyword evidence="2 7" id="KW-0227">DNA damage</keyword>
<dbReference type="Gene3D" id="1.10.8.420">
    <property type="entry name" value="RecR Domain 1"/>
    <property type="match status" value="1"/>
</dbReference>
<dbReference type="HAMAP" id="MF_00017">
    <property type="entry name" value="RecR"/>
    <property type="match status" value="1"/>
</dbReference>
<keyword evidence="10" id="KW-1185">Reference proteome</keyword>
<dbReference type="Pfam" id="PF13662">
    <property type="entry name" value="Toprim_4"/>
    <property type="match status" value="1"/>
</dbReference>
<proteinExistence type="inferred from homology"/>
<dbReference type="AlphaFoldDB" id="A0AAJ1TKW8"/>
<protein>
    <recommendedName>
        <fullName evidence="7">Recombination protein RecR</fullName>
    </recommendedName>
</protein>
<dbReference type="EMBL" id="JAUSUV010000008">
    <property type="protein sequence ID" value="MDQ0418009.1"/>
    <property type="molecule type" value="Genomic_DNA"/>
</dbReference>
<dbReference type="Proteomes" id="UP001238450">
    <property type="component" value="Unassembled WGS sequence"/>
</dbReference>
<dbReference type="Pfam" id="PF02132">
    <property type="entry name" value="RecR_ZnF"/>
    <property type="match status" value="1"/>
</dbReference>
<dbReference type="Gene3D" id="3.40.1360.10">
    <property type="match status" value="1"/>
</dbReference>
<dbReference type="CDD" id="cd01025">
    <property type="entry name" value="TOPRIM_recR"/>
    <property type="match status" value="1"/>
</dbReference>
<name>A0AAJ1TKW8_9BACL</name>
<keyword evidence="3 7" id="KW-0863">Zinc-finger</keyword>
<dbReference type="SMART" id="SM00493">
    <property type="entry name" value="TOPRIM"/>
    <property type="match status" value="1"/>
</dbReference>
<evidence type="ECO:0000313" key="9">
    <source>
        <dbReference type="EMBL" id="MDQ0418009.1"/>
    </source>
</evidence>
<dbReference type="Gene3D" id="6.10.250.240">
    <property type="match status" value="1"/>
</dbReference>
<dbReference type="Pfam" id="PF21175">
    <property type="entry name" value="RecR_C"/>
    <property type="match status" value="1"/>
</dbReference>
<dbReference type="PANTHER" id="PTHR30446:SF0">
    <property type="entry name" value="RECOMBINATION PROTEIN RECR"/>
    <property type="match status" value="1"/>
</dbReference>
<dbReference type="InterPro" id="IPR000093">
    <property type="entry name" value="DNA_Rcmb_RecR"/>
</dbReference>
<gene>
    <name evidence="7" type="primary">recR</name>
    <name evidence="9" type="ORF">J2Z48_002193</name>
</gene>
<comment type="function">
    <text evidence="7">May play a role in DNA repair. It seems to be involved in an RecBC-independent recombinational process of DNA repair. It may act with RecF and RecO.</text>
</comment>
<evidence type="ECO:0000256" key="3">
    <source>
        <dbReference type="ARBA" id="ARBA00022771"/>
    </source>
</evidence>
<comment type="caution">
    <text evidence="9">The sequence shown here is derived from an EMBL/GenBank/DDBJ whole genome shotgun (WGS) entry which is preliminary data.</text>
</comment>
<dbReference type="Pfam" id="PF21176">
    <property type="entry name" value="RecR_HhH"/>
    <property type="match status" value="1"/>
</dbReference>
<feature type="zinc finger region" description="C4-type" evidence="7">
    <location>
        <begin position="58"/>
        <end position="73"/>
    </location>
</feature>
<dbReference type="PANTHER" id="PTHR30446">
    <property type="entry name" value="RECOMBINATION PROTEIN RECR"/>
    <property type="match status" value="1"/>
</dbReference>
<dbReference type="GO" id="GO:0003677">
    <property type="term" value="F:DNA binding"/>
    <property type="evidence" value="ECO:0007669"/>
    <property type="project" value="UniProtKB-UniRule"/>
</dbReference>
<reference evidence="9 10" key="1">
    <citation type="submission" date="2023-07" db="EMBL/GenBank/DDBJ databases">
        <title>Genomic Encyclopedia of Type Strains, Phase IV (KMG-IV): sequencing the most valuable type-strain genomes for metagenomic binning, comparative biology and taxonomic classification.</title>
        <authorList>
            <person name="Goeker M."/>
        </authorList>
    </citation>
    <scope>NUCLEOTIDE SEQUENCE [LARGE SCALE GENOMIC DNA]</scope>
    <source>
        <strain evidence="9 10">DSM 46876</strain>
    </source>
</reference>
<sequence length="199" mass="22250">MVYVPEPISKLIESFVRLPGIGPKSAQRLAMFVLRMEEEDVMDFAKALVRAKRDLRTCSVCGNITDQDPCYICSDSKRDRSTICVVQDTRDLMAMERTREFNGLYHVLHGAISPIEGIGPEQLKIPDLLRRLGDETVKELILATNPNIEGEATAMYLSKLVRSFGLKVTRIAHGLPVGGDLEYADEVTLTKALEGRREL</sequence>
<feature type="domain" description="Toprim" evidence="8">
    <location>
        <begin position="81"/>
        <end position="176"/>
    </location>
</feature>
<dbReference type="InterPro" id="IPR023627">
    <property type="entry name" value="Rcmb_RecR"/>
</dbReference>
<dbReference type="GO" id="GO:0006310">
    <property type="term" value="P:DNA recombination"/>
    <property type="evidence" value="ECO:0007669"/>
    <property type="project" value="UniProtKB-UniRule"/>
</dbReference>
<dbReference type="NCBIfam" id="TIGR00615">
    <property type="entry name" value="recR"/>
    <property type="match status" value="1"/>
</dbReference>
<dbReference type="InterPro" id="IPR034137">
    <property type="entry name" value="TOPRIM_RecR"/>
</dbReference>
<keyword evidence="4 7" id="KW-0862">Zinc</keyword>
<evidence type="ECO:0000313" key="10">
    <source>
        <dbReference type="Proteomes" id="UP001238450"/>
    </source>
</evidence>